<gene>
    <name evidence="1" type="ORF">UFOPK3889_00771</name>
    <name evidence="2" type="ORF">UFOPK4275_00598</name>
    <name evidence="3" type="ORF">UFOPK4422_00117</name>
</gene>
<name>A0A6J7M552_9ZZZZ</name>
<dbReference type="EMBL" id="CAFBQJ010000086">
    <property type="protein sequence ID" value="CAB5048511.1"/>
    <property type="molecule type" value="Genomic_DNA"/>
</dbReference>
<accession>A0A6J7M552</accession>
<evidence type="ECO:0000313" key="3">
    <source>
        <dbReference type="EMBL" id="CAB5110092.1"/>
    </source>
</evidence>
<dbReference type="AlphaFoldDB" id="A0A6J7M552"/>
<dbReference type="EMBL" id="CAFBRX010000005">
    <property type="protein sequence ID" value="CAB5110092.1"/>
    <property type="molecule type" value="Genomic_DNA"/>
</dbReference>
<proteinExistence type="predicted"/>
<reference evidence="1" key="1">
    <citation type="submission" date="2020-05" db="EMBL/GenBank/DDBJ databases">
        <authorList>
            <person name="Chiriac C."/>
            <person name="Salcher M."/>
            <person name="Ghai R."/>
            <person name="Kavagutti S V."/>
        </authorList>
    </citation>
    <scope>NUCLEOTIDE SEQUENCE</scope>
</reference>
<organism evidence="1">
    <name type="scientific">freshwater metagenome</name>
    <dbReference type="NCBI Taxonomy" id="449393"/>
    <lineage>
        <taxon>unclassified sequences</taxon>
        <taxon>metagenomes</taxon>
        <taxon>ecological metagenomes</taxon>
    </lineage>
</organism>
<protein>
    <submittedName>
        <fullName evidence="1">Unannotated protein</fullName>
    </submittedName>
</protein>
<evidence type="ECO:0000313" key="1">
    <source>
        <dbReference type="EMBL" id="CAB4973629.1"/>
    </source>
</evidence>
<sequence length="146" mass="16433">MGHNHAVSNEVAQGSEQGLNTWCGHHHGFGDPRQDGDERRYATTGIHQSLERSDALTTSVFGRANLGDAIKFGRTTGCFKVDDTKSDIAQRNSDFVKSFLHHLSVPEQMFYVKYSGEEVRDRGVRVVLSEHDYSLSVHLVWKLDPF</sequence>
<dbReference type="EMBL" id="CAFBNZ010000142">
    <property type="protein sequence ID" value="CAB4973629.1"/>
    <property type="molecule type" value="Genomic_DNA"/>
</dbReference>
<evidence type="ECO:0000313" key="2">
    <source>
        <dbReference type="EMBL" id="CAB5048511.1"/>
    </source>
</evidence>